<dbReference type="Proteomes" id="UP000059074">
    <property type="component" value="Unassembled WGS sequence"/>
</dbReference>
<organism evidence="1 2">
    <name type="scientific">Hyphomicrobium sulfonivorans</name>
    <dbReference type="NCBI Taxonomy" id="121290"/>
    <lineage>
        <taxon>Bacteria</taxon>
        <taxon>Pseudomonadati</taxon>
        <taxon>Pseudomonadota</taxon>
        <taxon>Alphaproteobacteria</taxon>
        <taxon>Hyphomicrobiales</taxon>
        <taxon>Hyphomicrobiaceae</taxon>
        <taxon>Hyphomicrobium</taxon>
    </lineage>
</organism>
<sequence length="39" mass="4354">MERRSHDLSTSNMVVICRINRPDEGPLTVAILDDMVVGL</sequence>
<accession>A0A109BLM3</accession>
<name>A0A109BLM3_HYPSL</name>
<evidence type="ECO:0000313" key="2">
    <source>
        <dbReference type="Proteomes" id="UP000059074"/>
    </source>
</evidence>
<comment type="caution">
    <text evidence="1">The sequence shown here is derived from an EMBL/GenBank/DDBJ whole genome shotgun (WGS) entry which is preliminary data.</text>
</comment>
<dbReference type="PATRIC" id="fig|121290.4.peg.2289"/>
<reference evidence="1 2" key="1">
    <citation type="submission" date="2015-10" db="EMBL/GenBank/DDBJ databases">
        <title>Transcriptomic analysis of a linuron degrading triple-species bacterial consortium.</title>
        <authorList>
            <person name="Albers P."/>
        </authorList>
    </citation>
    <scope>NUCLEOTIDE SEQUENCE [LARGE SCALE GENOMIC DNA]</scope>
    <source>
        <strain evidence="1 2">WDL6</strain>
    </source>
</reference>
<keyword evidence="2" id="KW-1185">Reference proteome</keyword>
<dbReference type="EMBL" id="LMTR01000033">
    <property type="protein sequence ID" value="KWT70262.1"/>
    <property type="molecule type" value="Genomic_DNA"/>
</dbReference>
<evidence type="ECO:0000313" key="1">
    <source>
        <dbReference type="EMBL" id="KWT70262.1"/>
    </source>
</evidence>
<proteinExistence type="predicted"/>
<gene>
    <name evidence="1" type="ORF">APY04_1087</name>
</gene>
<dbReference type="AlphaFoldDB" id="A0A109BLM3"/>
<protein>
    <submittedName>
        <fullName evidence="1">Uncharacterized protein</fullName>
    </submittedName>
</protein>